<dbReference type="Proteomes" id="UP001071777">
    <property type="component" value="Unassembled WGS sequence"/>
</dbReference>
<sequence>MRGKNRVGCFQVVLLVYIVYVCCRVEAGGADGASNIQGYRNSRREPVLTRALPVTKFGDPSITLTIPARKVCHKGSFDTKYNSCTYIDKDDEAVPIYEVRMNKGPLIAETSLFNGCTSASNSTLVDGYCIGTMISDYEKYCHGYYRLNTEDLCIKYSTYIPPRRICPEGFLLKSVGQQQLQVRRCVRKLYSRPVKIPVTDSLGRERYKTECKHKDNKYCPIARPPQPAKYVMQCPKGAKLVSTLDNSKATCETKLTVVPDFDRRCGGEQSGWFWDGELSACLRLRTYEPKLRCPHPRPKLGMEIGNWDTPEYEPHPVYTCLANRARAIVKGCPSGYTLKKRKCFRLIRLPYELDCEHAEGFKFEYDTSTKKGVCRFKFNQQDYIGLPSYPSSREALTSHKIFKHANMEDIIRAYQQGTLNIRAIEEELVKEYDLLAKTGQEEQQS</sequence>
<reference evidence="2" key="1">
    <citation type="submission" date="2022-10" db="EMBL/GenBank/DDBJ databases">
        <title>Adaptive evolution leads to modifications in subtelomeric GC content in a zoonotic Cryptosporidium species.</title>
        <authorList>
            <person name="Li J."/>
            <person name="Feng Y."/>
            <person name="Xiao L."/>
        </authorList>
    </citation>
    <scope>NUCLEOTIDE SEQUENCE</scope>
    <source>
        <strain evidence="2">25894</strain>
    </source>
</reference>
<protein>
    <recommendedName>
        <fullName evidence="4">Oocyst wall protein</fullName>
    </recommendedName>
</protein>
<evidence type="ECO:0008006" key="4">
    <source>
        <dbReference type="Google" id="ProtNLM"/>
    </source>
</evidence>
<dbReference type="EMBL" id="JAPCXB010000087">
    <property type="protein sequence ID" value="KAJ1609135.1"/>
    <property type="molecule type" value="Genomic_DNA"/>
</dbReference>
<feature type="chain" id="PRO_5046854263" description="Oocyst wall protein" evidence="1">
    <location>
        <begin position="24"/>
        <end position="445"/>
    </location>
</feature>
<keyword evidence="3" id="KW-1185">Reference proteome</keyword>
<accession>A0ABQ8P6H5</accession>
<keyword evidence="1" id="KW-0732">Signal</keyword>
<comment type="caution">
    <text evidence="2">The sequence shown here is derived from an EMBL/GenBank/DDBJ whole genome shotgun (WGS) entry which is preliminary data.</text>
</comment>
<evidence type="ECO:0000256" key="1">
    <source>
        <dbReference type="SAM" id="SignalP"/>
    </source>
</evidence>
<proteinExistence type="predicted"/>
<name>A0ABQ8P6H5_9CRYT</name>
<organism evidence="2 3">
    <name type="scientific">Cryptosporidium canis</name>
    <dbReference type="NCBI Taxonomy" id="195482"/>
    <lineage>
        <taxon>Eukaryota</taxon>
        <taxon>Sar</taxon>
        <taxon>Alveolata</taxon>
        <taxon>Apicomplexa</taxon>
        <taxon>Conoidasida</taxon>
        <taxon>Coccidia</taxon>
        <taxon>Eucoccidiorida</taxon>
        <taxon>Eimeriorina</taxon>
        <taxon>Cryptosporidiidae</taxon>
        <taxon>Cryptosporidium</taxon>
    </lineage>
</organism>
<evidence type="ECO:0000313" key="2">
    <source>
        <dbReference type="EMBL" id="KAJ1609135.1"/>
    </source>
</evidence>
<gene>
    <name evidence="2" type="ORF">OJ252_2304</name>
</gene>
<feature type="signal peptide" evidence="1">
    <location>
        <begin position="1"/>
        <end position="23"/>
    </location>
</feature>
<evidence type="ECO:0000313" key="3">
    <source>
        <dbReference type="Proteomes" id="UP001071777"/>
    </source>
</evidence>